<proteinExistence type="predicted"/>
<feature type="compositionally biased region" description="Basic and acidic residues" evidence="1">
    <location>
        <begin position="1"/>
        <end position="11"/>
    </location>
</feature>
<dbReference type="AlphaFoldDB" id="A0A3M7TMR5"/>
<feature type="region of interest" description="Disordered" evidence="1">
    <location>
        <begin position="1"/>
        <end position="26"/>
    </location>
</feature>
<reference evidence="3 4" key="1">
    <citation type="submission" date="2018-10" db="EMBL/GenBank/DDBJ databases">
        <title>Bacillus Keqinensis sp. nov., a moderately halophilic bacterium isolated from a saline-alkaline lake.</title>
        <authorList>
            <person name="Wang H."/>
        </authorList>
    </citation>
    <scope>NUCLEOTIDE SEQUENCE [LARGE SCALE GENOMIC DNA]</scope>
    <source>
        <strain evidence="3 4">KQ-3</strain>
    </source>
</reference>
<evidence type="ECO:0000256" key="1">
    <source>
        <dbReference type="SAM" id="MobiDB-lite"/>
    </source>
</evidence>
<dbReference type="Pfam" id="PF18910">
    <property type="entry name" value="DUF5665"/>
    <property type="match status" value="1"/>
</dbReference>
<sequence>MPLTREQESRKVPAKHRKEAESKEEQERLEKLLDKIEEMTTKGHLKDIAYHFTNKREVIKTNLLAGMARGVGLTVGTAIFIGLLVLILTQIVSLPIVGEYIAGLLDMIDTYRTTD</sequence>
<organism evidence="3 4">
    <name type="scientific">Alteribacter keqinensis</name>
    <dbReference type="NCBI Taxonomy" id="2483800"/>
    <lineage>
        <taxon>Bacteria</taxon>
        <taxon>Bacillati</taxon>
        <taxon>Bacillota</taxon>
        <taxon>Bacilli</taxon>
        <taxon>Bacillales</taxon>
        <taxon>Bacillaceae</taxon>
        <taxon>Alteribacter</taxon>
    </lineage>
</organism>
<feature type="transmembrane region" description="Helical" evidence="2">
    <location>
        <begin position="70"/>
        <end position="97"/>
    </location>
</feature>
<keyword evidence="4" id="KW-1185">Reference proteome</keyword>
<dbReference type="OrthoDB" id="1634137at2"/>
<dbReference type="RefSeq" id="WP_122900508.1">
    <property type="nucleotide sequence ID" value="NZ_RHIB01000003.1"/>
</dbReference>
<keyword evidence="2" id="KW-0472">Membrane</keyword>
<name>A0A3M7TMR5_9BACI</name>
<gene>
    <name evidence="3" type="ORF">EBO34_16190</name>
</gene>
<dbReference type="Proteomes" id="UP000278746">
    <property type="component" value="Unassembled WGS sequence"/>
</dbReference>
<keyword evidence="2" id="KW-1133">Transmembrane helix</keyword>
<dbReference type="InterPro" id="IPR043723">
    <property type="entry name" value="DUF5665"/>
</dbReference>
<protein>
    <submittedName>
        <fullName evidence="3">Uncharacterized protein</fullName>
    </submittedName>
</protein>
<evidence type="ECO:0000313" key="4">
    <source>
        <dbReference type="Proteomes" id="UP000278746"/>
    </source>
</evidence>
<dbReference type="EMBL" id="RHIB01000003">
    <property type="protein sequence ID" value="RNA66752.1"/>
    <property type="molecule type" value="Genomic_DNA"/>
</dbReference>
<accession>A0A3M7TMR5</accession>
<evidence type="ECO:0000313" key="3">
    <source>
        <dbReference type="EMBL" id="RNA66752.1"/>
    </source>
</evidence>
<keyword evidence="2" id="KW-0812">Transmembrane</keyword>
<evidence type="ECO:0000256" key="2">
    <source>
        <dbReference type="SAM" id="Phobius"/>
    </source>
</evidence>
<comment type="caution">
    <text evidence="3">The sequence shown here is derived from an EMBL/GenBank/DDBJ whole genome shotgun (WGS) entry which is preliminary data.</text>
</comment>